<accession>A0ABR7MTX8</accession>
<organism evidence="1 2">
    <name type="scientific">Jutongia hominis</name>
    <dbReference type="NCBI Taxonomy" id="2763664"/>
    <lineage>
        <taxon>Bacteria</taxon>
        <taxon>Bacillati</taxon>
        <taxon>Bacillota</taxon>
        <taxon>Clostridia</taxon>
        <taxon>Lachnospirales</taxon>
        <taxon>Lachnospiraceae</taxon>
        <taxon>Jutongia</taxon>
    </lineage>
</organism>
<evidence type="ECO:0000313" key="2">
    <source>
        <dbReference type="Proteomes" id="UP000637513"/>
    </source>
</evidence>
<gene>
    <name evidence="1" type="ORF">H8700_02960</name>
</gene>
<name>A0ABR7MTX8_9FIRM</name>
<protein>
    <recommendedName>
        <fullName evidence="3">Lipoprotein</fullName>
    </recommendedName>
</protein>
<dbReference type="EMBL" id="JACRSW010000009">
    <property type="protein sequence ID" value="MBC8556673.1"/>
    <property type="molecule type" value="Genomic_DNA"/>
</dbReference>
<dbReference type="RefSeq" id="WP_249302988.1">
    <property type="nucleotide sequence ID" value="NZ_JACRSW010000009.1"/>
</dbReference>
<evidence type="ECO:0008006" key="3">
    <source>
        <dbReference type="Google" id="ProtNLM"/>
    </source>
</evidence>
<proteinExistence type="predicted"/>
<reference evidence="1 2" key="1">
    <citation type="submission" date="2020-08" db="EMBL/GenBank/DDBJ databases">
        <title>Genome public.</title>
        <authorList>
            <person name="Liu C."/>
            <person name="Sun Q."/>
        </authorList>
    </citation>
    <scope>NUCLEOTIDE SEQUENCE [LARGE SCALE GENOMIC DNA]</scope>
    <source>
        <strain evidence="1 2">BX3</strain>
    </source>
</reference>
<evidence type="ECO:0000313" key="1">
    <source>
        <dbReference type="EMBL" id="MBC8556673.1"/>
    </source>
</evidence>
<sequence length="128" mass="14572">MIKNKIISIRGALFLSIILCLTSCGSQRKLPDNPIVFEYDYADDATIIWNNKEYIACGIFTGTKLIGNCLGYYNDQTNDKVYVCQLKGHSEEDWLIDTLALENCNEGVIYKEKSVTLIPDDIKEYVNF</sequence>
<dbReference type="Proteomes" id="UP000637513">
    <property type="component" value="Unassembled WGS sequence"/>
</dbReference>
<comment type="caution">
    <text evidence="1">The sequence shown here is derived from an EMBL/GenBank/DDBJ whole genome shotgun (WGS) entry which is preliminary data.</text>
</comment>
<keyword evidence="2" id="KW-1185">Reference proteome</keyword>